<keyword evidence="4 8" id="KW-1133">Transmembrane helix</keyword>
<dbReference type="AlphaFoldDB" id="K7FJY3"/>
<sequence>LQSQKSWIENTFTKRECVYIIPSSKDPHRCCCGRLVRQHACFTASLAVKYSDVKLSENFNQEIEEWSVGKHTEQSSTDAYGVINFQGGSHSYRAKYVRLSYDTKPEAILQLLLKEWQMELPKLVISVHGGMQKFELHPRIKQLLGKGLIKAAVTTGAWIITGGVNTGVAKHVGDALKEHASRSSRKICTIGIAPWGVIENRNDLIGRDVVAPYQTLLNPLSKLNVLNNLHSHFILVDDGTVGKYGAEINLRRELEKTINLQRIHATPPPFFFKDTSIRYFWWAGGSTQFPLFVGIGQGVPVVALIFEGGPNVILTVLEYLQESPPVPVVVCEGTGRAADILAYVHKQTEEGGNMPDGAEPEIISTIKKTFNFGQSEAVHLFQTLLECMKKKELITVFHIGSDEHQDIDVAILTALLKGTNASAFDQLVLTLAWDRVDIAKNYVFVYGQQWLVGSLEQAMLDALVMDRVAFVKLLIENGVSMHKFLTIPRLEELYNTNRHGSSSEAVSLLREVKVKKGNLPPGYKINLIDVGLVIEYLMGGTYRCTYTRKRFRVIYNSLSGNSRVCRLKLPALEIDTTAEEGKKKRTKDEVVDIDDPETKRFPYPLNELLLWAVLMKRQKMALFFWQHGEESMAKALVACKVYRSMAYEAKQSDLVDDTSEELKQYSNEFGQLAVELLEQSFRQDETMAMKLLTYELKNWSNSTCLKLAVSSRLRPFVAHTCTQMLLSDMWMGRLNMRKNSWYKVILSILLPPAILMLEYKTKAEMSHIPQSQDAHQMTMEDSENNFQNTAEEIPMEVFKEVRILDSTDGKHDMEMPTKPKRLPITRKFYAFYHAPIVKFWFNTLAYLGFLMLYTYVVLVKMKGVPSVQEWIVIAYIFTSAIEKIREVCL</sequence>
<evidence type="ECO:0000256" key="5">
    <source>
        <dbReference type="ARBA" id="ARBA00023065"/>
    </source>
</evidence>
<feature type="transmembrane region" description="Helical" evidence="8">
    <location>
        <begin position="839"/>
        <end position="858"/>
    </location>
</feature>
<evidence type="ECO:0000256" key="8">
    <source>
        <dbReference type="SAM" id="Phobius"/>
    </source>
</evidence>
<keyword evidence="12" id="KW-1185">Reference proteome</keyword>
<dbReference type="EMBL" id="AGCU01166272">
    <property type="status" value="NOT_ANNOTATED_CDS"/>
    <property type="molecule type" value="Genomic_DNA"/>
</dbReference>
<dbReference type="InterPro" id="IPR050927">
    <property type="entry name" value="TRPM"/>
</dbReference>
<keyword evidence="3 8" id="KW-0812">Transmembrane</keyword>
<evidence type="ECO:0000256" key="1">
    <source>
        <dbReference type="ARBA" id="ARBA00004141"/>
    </source>
</evidence>
<reference evidence="11" key="3">
    <citation type="submission" date="2025-08" db="UniProtKB">
        <authorList>
            <consortium name="Ensembl"/>
        </authorList>
    </citation>
    <scope>IDENTIFICATION</scope>
</reference>
<dbReference type="HOGENOM" id="CLU_001390_1_0_1"/>
<reference evidence="12" key="1">
    <citation type="submission" date="2011-10" db="EMBL/GenBank/DDBJ databases">
        <authorList>
            <consortium name="Soft-shell Turtle Genome Consortium"/>
        </authorList>
    </citation>
    <scope>NUCLEOTIDE SEQUENCE [LARGE SCALE GENOMIC DNA]</scope>
    <source>
        <strain evidence="12">Daiwa-1</strain>
    </source>
</reference>
<accession>K7FJY3</accession>
<evidence type="ECO:0000256" key="7">
    <source>
        <dbReference type="ARBA" id="ARBA00023303"/>
    </source>
</evidence>
<evidence type="ECO:0000256" key="3">
    <source>
        <dbReference type="ARBA" id="ARBA00022692"/>
    </source>
</evidence>
<keyword evidence="7" id="KW-0407">Ion channel</keyword>
<dbReference type="PANTHER" id="PTHR13800">
    <property type="entry name" value="TRANSIENT RECEPTOR POTENTIAL CATION CHANNEL, SUBFAMILY M, MEMBER 6"/>
    <property type="match status" value="1"/>
</dbReference>
<dbReference type="GeneTree" id="ENSGT00940000157091"/>
<evidence type="ECO:0000259" key="9">
    <source>
        <dbReference type="Pfam" id="PF18139"/>
    </source>
</evidence>
<dbReference type="GO" id="GO:0005262">
    <property type="term" value="F:calcium channel activity"/>
    <property type="evidence" value="ECO:0007669"/>
    <property type="project" value="TreeGrafter"/>
</dbReference>
<dbReference type="STRING" id="13735.ENSPSIP00000008343"/>
<dbReference type="eggNOG" id="KOG3614">
    <property type="taxonomic scope" value="Eukaryota"/>
</dbReference>
<evidence type="ECO:0000259" key="10">
    <source>
        <dbReference type="Pfam" id="PF25508"/>
    </source>
</evidence>
<reference evidence="11" key="4">
    <citation type="submission" date="2025-09" db="UniProtKB">
        <authorList>
            <consortium name="Ensembl"/>
        </authorList>
    </citation>
    <scope>IDENTIFICATION</scope>
</reference>
<reference evidence="12" key="2">
    <citation type="journal article" date="2013" name="Nat. Genet.">
        <title>The draft genomes of soft-shell turtle and green sea turtle yield insights into the development and evolution of the turtle-specific body plan.</title>
        <authorList>
            <person name="Wang Z."/>
            <person name="Pascual-Anaya J."/>
            <person name="Zadissa A."/>
            <person name="Li W."/>
            <person name="Niimura Y."/>
            <person name="Huang Z."/>
            <person name="Li C."/>
            <person name="White S."/>
            <person name="Xiong Z."/>
            <person name="Fang D."/>
            <person name="Wang B."/>
            <person name="Ming Y."/>
            <person name="Chen Y."/>
            <person name="Zheng Y."/>
            <person name="Kuraku S."/>
            <person name="Pignatelli M."/>
            <person name="Herrero J."/>
            <person name="Beal K."/>
            <person name="Nozawa M."/>
            <person name="Li Q."/>
            <person name="Wang J."/>
            <person name="Zhang H."/>
            <person name="Yu L."/>
            <person name="Shigenobu S."/>
            <person name="Wang J."/>
            <person name="Liu J."/>
            <person name="Flicek P."/>
            <person name="Searle S."/>
            <person name="Wang J."/>
            <person name="Kuratani S."/>
            <person name="Yin Y."/>
            <person name="Aken B."/>
            <person name="Zhang G."/>
            <person name="Irie N."/>
        </authorList>
    </citation>
    <scope>NUCLEOTIDE SEQUENCE [LARGE SCALE GENOMIC DNA]</scope>
    <source>
        <strain evidence="12">Daiwa-1</strain>
    </source>
</reference>
<evidence type="ECO:0000256" key="6">
    <source>
        <dbReference type="ARBA" id="ARBA00023136"/>
    </source>
</evidence>
<dbReference type="Ensembl" id="ENSPSIT00000008386.1">
    <property type="protein sequence ID" value="ENSPSIP00000008343.1"/>
    <property type="gene ID" value="ENSPSIG00000007563.1"/>
</dbReference>
<dbReference type="EMBL" id="AGCU01166274">
    <property type="status" value="NOT_ANNOTATED_CDS"/>
    <property type="molecule type" value="Genomic_DNA"/>
</dbReference>
<protein>
    <submittedName>
        <fullName evidence="11">Uncharacterized protein</fullName>
    </submittedName>
</protein>
<keyword evidence="6 8" id="KW-0472">Membrane</keyword>
<dbReference type="OMA" id="NSEWIFC"/>
<name>K7FJY3_PELSI</name>
<dbReference type="Pfam" id="PF25508">
    <property type="entry name" value="TRPM2"/>
    <property type="match status" value="1"/>
</dbReference>
<dbReference type="GO" id="GO:0005886">
    <property type="term" value="C:plasma membrane"/>
    <property type="evidence" value="ECO:0007669"/>
    <property type="project" value="TreeGrafter"/>
</dbReference>
<keyword evidence="2" id="KW-0813">Transport</keyword>
<proteinExistence type="predicted"/>
<evidence type="ECO:0000256" key="2">
    <source>
        <dbReference type="ARBA" id="ARBA00022448"/>
    </source>
</evidence>
<dbReference type="InterPro" id="IPR057366">
    <property type="entry name" value="TRPM-like"/>
</dbReference>
<feature type="domain" description="TRPM SLOG" evidence="9">
    <location>
        <begin position="94"/>
        <end position="387"/>
    </location>
</feature>
<dbReference type="EMBL" id="AGCU01166273">
    <property type="status" value="NOT_ANNOTATED_CDS"/>
    <property type="molecule type" value="Genomic_DNA"/>
</dbReference>
<comment type="subcellular location">
    <subcellularLocation>
        <location evidence="1">Membrane</location>
        <topology evidence="1">Multi-pass membrane protein</topology>
    </subcellularLocation>
</comment>
<evidence type="ECO:0000313" key="12">
    <source>
        <dbReference type="Proteomes" id="UP000007267"/>
    </source>
</evidence>
<organism evidence="11 12">
    <name type="scientific">Pelodiscus sinensis</name>
    <name type="common">Chinese softshell turtle</name>
    <name type="synonym">Trionyx sinensis</name>
    <dbReference type="NCBI Taxonomy" id="13735"/>
    <lineage>
        <taxon>Eukaryota</taxon>
        <taxon>Metazoa</taxon>
        <taxon>Chordata</taxon>
        <taxon>Craniata</taxon>
        <taxon>Vertebrata</taxon>
        <taxon>Euteleostomi</taxon>
        <taxon>Archelosauria</taxon>
        <taxon>Testudinata</taxon>
        <taxon>Testudines</taxon>
        <taxon>Cryptodira</taxon>
        <taxon>Trionychia</taxon>
        <taxon>Trionychidae</taxon>
        <taxon>Pelodiscus</taxon>
    </lineage>
</organism>
<dbReference type="PANTHER" id="PTHR13800:SF8">
    <property type="entry name" value="TRANSIENT RECEPTOR POTENTIAL CATION CHANNEL SUBFAMILY M MEMBER 7"/>
    <property type="match status" value="1"/>
</dbReference>
<evidence type="ECO:0000313" key="11">
    <source>
        <dbReference type="Ensembl" id="ENSPSIP00000008343.1"/>
    </source>
</evidence>
<dbReference type="Proteomes" id="UP000007267">
    <property type="component" value="Unassembled WGS sequence"/>
</dbReference>
<keyword evidence="5" id="KW-0406">Ion transport</keyword>
<dbReference type="GO" id="GO:0055080">
    <property type="term" value="P:monoatomic cation homeostasis"/>
    <property type="evidence" value="ECO:0007669"/>
    <property type="project" value="TreeGrafter"/>
</dbReference>
<dbReference type="Pfam" id="PF18139">
    <property type="entry name" value="LSDAT_euk"/>
    <property type="match status" value="1"/>
</dbReference>
<dbReference type="InterPro" id="IPR041491">
    <property type="entry name" value="TRPM_SLOG"/>
</dbReference>
<feature type="domain" description="TRPM-like" evidence="10">
    <location>
        <begin position="444"/>
        <end position="719"/>
    </location>
</feature>
<evidence type="ECO:0000256" key="4">
    <source>
        <dbReference type="ARBA" id="ARBA00022989"/>
    </source>
</evidence>